<dbReference type="SMART" id="SM00347">
    <property type="entry name" value="HTH_MARR"/>
    <property type="match status" value="1"/>
</dbReference>
<dbReference type="SUPFAM" id="SSF46785">
    <property type="entry name" value="Winged helix' DNA-binding domain"/>
    <property type="match status" value="1"/>
</dbReference>
<gene>
    <name evidence="3" type="ORF">GCM10010274_59990</name>
</gene>
<feature type="domain" description="HTH marR-type" evidence="2">
    <location>
        <begin position="20"/>
        <end position="155"/>
    </location>
</feature>
<dbReference type="PROSITE" id="PS50995">
    <property type="entry name" value="HTH_MARR_2"/>
    <property type="match status" value="1"/>
</dbReference>
<dbReference type="GO" id="GO:0003700">
    <property type="term" value="F:DNA-binding transcription factor activity"/>
    <property type="evidence" value="ECO:0007669"/>
    <property type="project" value="InterPro"/>
</dbReference>
<proteinExistence type="predicted"/>
<dbReference type="Pfam" id="PF01047">
    <property type="entry name" value="MarR"/>
    <property type="match status" value="1"/>
</dbReference>
<name>A0A918I5D8_9ACTN</name>
<dbReference type="EMBL" id="BMTP01000021">
    <property type="protein sequence ID" value="GGU63267.1"/>
    <property type="molecule type" value="Genomic_DNA"/>
</dbReference>
<comment type="caution">
    <text evidence="3">The sequence shown here is derived from an EMBL/GenBank/DDBJ whole genome shotgun (WGS) entry which is preliminary data.</text>
</comment>
<dbReference type="InterPro" id="IPR036390">
    <property type="entry name" value="WH_DNA-bd_sf"/>
</dbReference>
<dbReference type="PANTHER" id="PTHR33164:SF103">
    <property type="entry name" value="REGULATORY PROTEIN MARR"/>
    <property type="match status" value="1"/>
</dbReference>
<dbReference type="AlphaFoldDB" id="A0A918I5D8"/>
<sequence length="179" mass="19331">MHTCESGGSVRYPASSDEPLYDVARMVAEATEALVTTWSGATRATAPPRLSALQWQALVSAQRSPGVNLTHLAEQVGTTMPATSRLCDRLEAAGLLRREVQPASRREICLFLTRRGHEAVDALLDQRTRAIHDILVGMAADRRGELLSGLTAFARAVSATPEGRKFSDPPVDGALRQAR</sequence>
<dbReference type="PANTHER" id="PTHR33164">
    <property type="entry name" value="TRANSCRIPTIONAL REGULATOR, MARR FAMILY"/>
    <property type="match status" value="1"/>
</dbReference>
<dbReference type="GO" id="GO:0006950">
    <property type="term" value="P:response to stress"/>
    <property type="evidence" value="ECO:0007669"/>
    <property type="project" value="TreeGrafter"/>
</dbReference>
<dbReference type="InterPro" id="IPR000835">
    <property type="entry name" value="HTH_MarR-typ"/>
</dbReference>
<reference evidence="3" key="2">
    <citation type="submission" date="2020-09" db="EMBL/GenBank/DDBJ databases">
        <authorList>
            <person name="Sun Q."/>
            <person name="Ohkuma M."/>
        </authorList>
    </citation>
    <scope>NUCLEOTIDE SEQUENCE</scope>
    <source>
        <strain evidence="3">JCM 4391</strain>
    </source>
</reference>
<evidence type="ECO:0000313" key="4">
    <source>
        <dbReference type="Proteomes" id="UP000636661"/>
    </source>
</evidence>
<organism evidence="3 4">
    <name type="scientific">Streptomyces lavendofoliae</name>
    <dbReference type="NCBI Taxonomy" id="67314"/>
    <lineage>
        <taxon>Bacteria</taxon>
        <taxon>Bacillati</taxon>
        <taxon>Actinomycetota</taxon>
        <taxon>Actinomycetes</taxon>
        <taxon>Kitasatosporales</taxon>
        <taxon>Streptomycetaceae</taxon>
        <taxon>Streptomyces</taxon>
    </lineage>
</organism>
<dbReference type="InterPro" id="IPR036388">
    <property type="entry name" value="WH-like_DNA-bd_sf"/>
</dbReference>
<feature type="region of interest" description="Disordered" evidence="1">
    <location>
        <begin position="159"/>
        <end position="179"/>
    </location>
</feature>
<dbReference type="RefSeq" id="WP_189554416.1">
    <property type="nucleotide sequence ID" value="NZ_BMTP01000021.1"/>
</dbReference>
<evidence type="ECO:0000256" key="1">
    <source>
        <dbReference type="SAM" id="MobiDB-lite"/>
    </source>
</evidence>
<protein>
    <submittedName>
        <fullName evidence="3">MarR family transcriptional regulator</fullName>
    </submittedName>
</protein>
<dbReference type="InterPro" id="IPR039422">
    <property type="entry name" value="MarR/SlyA-like"/>
</dbReference>
<dbReference type="Gene3D" id="1.10.10.10">
    <property type="entry name" value="Winged helix-like DNA-binding domain superfamily/Winged helix DNA-binding domain"/>
    <property type="match status" value="1"/>
</dbReference>
<dbReference type="Proteomes" id="UP000636661">
    <property type="component" value="Unassembled WGS sequence"/>
</dbReference>
<reference evidence="3" key="1">
    <citation type="journal article" date="2014" name="Int. J. Syst. Evol. Microbiol.">
        <title>Complete genome sequence of Corynebacterium casei LMG S-19264T (=DSM 44701T), isolated from a smear-ripened cheese.</title>
        <authorList>
            <consortium name="US DOE Joint Genome Institute (JGI-PGF)"/>
            <person name="Walter F."/>
            <person name="Albersmeier A."/>
            <person name="Kalinowski J."/>
            <person name="Ruckert C."/>
        </authorList>
    </citation>
    <scope>NUCLEOTIDE SEQUENCE</scope>
    <source>
        <strain evidence="3">JCM 4391</strain>
    </source>
</reference>
<accession>A0A918I5D8</accession>
<keyword evidence="4" id="KW-1185">Reference proteome</keyword>
<evidence type="ECO:0000259" key="2">
    <source>
        <dbReference type="PROSITE" id="PS50995"/>
    </source>
</evidence>
<evidence type="ECO:0000313" key="3">
    <source>
        <dbReference type="EMBL" id="GGU63267.1"/>
    </source>
</evidence>